<dbReference type="Gene3D" id="1.10.167.10">
    <property type="entry name" value="Regulator of G-protein Signalling 4, domain 2"/>
    <property type="match status" value="1"/>
</dbReference>
<proteinExistence type="predicted"/>
<sequence length="204" mass="23907">MRETNVCLREMACVMCMNSSDIHLDKNANKKRNWRTRLSHLLKKSTSPRNKLNKPTTDELDQWAQSLDKLLSSRYGRIAFEVFLKSEFCEENLQFWLACEDFMQIKSPNKLPSRARSIYEQFIKCESPKEVNLDFYTRDAIEQSLHNPSLSCFLAAQTKVYSLMENNCHPRFLLSSLYSDLQTAARQREPCLHIQTKPREDICS</sequence>
<dbReference type="PRINTS" id="PR01301">
    <property type="entry name" value="RGSPROTEIN"/>
</dbReference>
<accession>A0AAV6GLB6</accession>
<reference evidence="2" key="1">
    <citation type="submission" date="2020-10" db="EMBL/GenBank/DDBJ databases">
        <title>Chromosome-scale genome assembly of the Allis shad, Alosa alosa.</title>
        <authorList>
            <person name="Margot Z."/>
            <person name="Christophe K."/>
            <person name="Cabau C."/>
            <person name="Louis A."/>
            <person name="Berthelot C."/>
            <person name="Parey E."/>
            <person name="Roest Crollius H."/>
            <person name="Montfort J."/>
            <person name="Robinson-Rechavi M."/>
            <person name="Bucao C."/>
            <person name="Bouchez O."/>
            <person name="Gislard M."/>
            <person name="Lluch J."/>
            <person name="Milhes M."/>
            <person name="Lampietro C."/>
            <person name="Lopez Roques C."/>
            <person name="Donnadieu C."/>
            <person name="Braasch I."/>
            <person name="Desvignes T."/>
            <person name="Postlethwait J."/>
            <person name="Bobe J."/>
            <person name="Guiguen Y."/>
        </authorList>
    </citation>
    <scope>NUCLEOTIDE SEQUENCE</scope>
    <source>
        <strain evidence="2">M-15738</strain>
        <tissue evidence="2">Blood</tissue>
    </source>
</reference>
<dbReference type="SUPFAM" id="SSF48097">
    <property type="entry name" value="Regulator of G-protein signaling, RGS"/>
    <property type="match status" value="1"/>
</dbReference>
<dbReference type="InterPro" id="IPR036305">
    <property type="entry name" value="RGS_sf"/>
</dbReference>
<dbReference type="SMART" id="SM00315">
    <property type="entry name" value="RGS"/>
    <property type="match status" value="1"/>
</dbReference>
<dbReference type="PANTHER" id="PTHR10845:SF43">
    <property type="entry name" value="REGULATOR OF G-PROTEIN SIGNALING 2"/>
    <property type="match status" value="1"/>
</dbReference>
<organism evidence="2 3">
    <name type="scientific">Alosa alosa</name>
    <name type="common">allis shad</name>
    <dbReference type="NCBI Taxonomy" id="278164"/>
    <lineage>
        <taxon>Eukaryota</taxon>
        <taxon>Metazoa</taxon>
        <taxon>Chordata</taxon>
        <taxon>Craniata</taxon>
        <taxon>Vertebrata</taxon>
        <taxon>Euteleostomi</taxon>
        <taxon>Actinopterygii</taxon>
        <taxon>Neopterygii</taxon>
        <taxon>Teleostei</taxon>
        <taxon>Clupei</taxon>
        <taxon>Clupeiformes</taxon>
        <taxon>Clupeoidei</taxon>
        <taxon>Clupeidae</taxon>
        <taxon>Alosa</taxon>
    </lineage>
</organism>
<evidence type="ECO:0000259" key="1">
    <source>
        <dbReference type="PROSITE" id="PS50132"/>
    </source>
</evidence>
<dbReference type="InterPro" id="IPR016137">
    <property type="entry name" value="RGS"/>
</dbReference>
<evidence type="ECO:0000313" key="2">
    <source>
        <dbReference type="EMBL" id="KAG5275914.1"/>
    </source>
</evidence>
<dbReference type="AlphaFoldDB" id="A0AAV6GLB6"/>
<comment type="caution">
    <text evidence="2">The sequence shown here is derived from an EMBL/GenBank/DDBJ whole genome shotgun (WGS) entry which is preliminary data.</text>
</comment>
<evidence type="ECO:0000313" key="3">
    <source>
        <dbReference type="Proteomes" id="UP000823561"/>
    </source>
</evidence>
<dbReference type="Pfam" id="PF00615">
    <property type="entry name" value="RGS"/>
    <property type="match status" value="1"/>
</dbReference>
<protein>
    <recommendedName>
        <fullName evidence="1">RGS domain-containing protein</fullName>
    </recommendedName>
</protein>
<dbReference type="Proteomes" id="UP000823561">
    <property type="component" value="Chromosome 9"/>
</dbReference>
<keyword evidence="3" id="KW-1185">Reference proteome</keyword>
<dbReference type="FunFam" id="1.10.167.10:FF:000001">
    <property type="entry name" value="Putative regulator of g-protein signaling 12"/>
    <property type="match status" value="1"/>
</dbReference>
<dbReference type="PANTHER" id="PTHR10845">
    <property type="entry name" value="REGULATOR OF G PROTEIN SIGNALING"/>
    <property type="match status" value="1"/>
</dbReference>
<gene>
    <name evidence="2" type="ORF">AALO_G00125910</name>
</gene>
<feature type="domain" description="RGS" evidence="1">
    <location>
        <begin position="66"/>
        <end position="182"/>
    </location>
</feature>
<dbReference type="PROSITE" id="PS50132">
    <property type="entry name" value="RGS"/>
    <property type="match status" value="1"/>
</dbReference>
<name>A0AAV6GLB6_9TELE</name>
<dbReference type="EMBL" id="JADWDJ010000009">
    <property type="protein sequence ID" value="KAG5275914.1"/>
    <property type="molecule type" value="Genomic_DNA"/>
</dbReference>
<dbReference type="InterPro" id="IPR044926">
    <property type="entry name" value="RGS_subdomain_2"/>
</dbReference>